<evidence type="ECO:0000313" key="9">
    <source>
        <dbReference type="Proteomes" id="UP000241118"/>
    </source>
</evidence>
<feature type="domain" description="Major facilitator superfamily (MFS) profile" evidence="7">
    <location>
        <begin position="21"/>
        <end position="391"/>
    </location>
</feature>
<feature type="transmembrane region" description="Helical" evidence="6">
    <location>
        <begin position="217"/>
        <end position="242"/>
    </location>
</feature>
<protein>
    <submittedName>
        <fullName evidence="8">Putative MFS family arabinose efflux permease</fullName>
    </submittedName>
</protein>
<gene>
    <name evidence="8" type="ORF">B0I31_10156</name>
</gene>
<dbReference type="InterPro" id="IPR036259">
    <property type="entry name" value="MFS_trans_sf"/>
</dbReference>
<evidence type="ECO:0000256" key="2">
    <source>
        <dbReference type="ARBA" id="ARBA00022475"/>
    </source>
</evidence>
<keyword evidence="4 6" id="KW-1133">Transmembrane helix</keyword>
<evidence type="ECO:0000256" key="1">
    <source>
        <dbReference type="ARBA" id="ARBA00004651"/>
    </source>
</evidence>
<dbReference type="SUPFAM" id="SSF103473">
    <property type="entry name" value="MFS general substrate transporter"/>
    <property type="match status" value="1"/>
</dbReference>
<dbReference type="GO" id="GO:0022857">
    <property type="term" value="F:transmembrane transporter activity"/>
    <property type="evidence" value="ECO:0007669"/>
    <property type="project" value="InterPro"/>
</dbReference>
<keyword evidence="2" id="KW-1003">Cell membrane</keyword>
<dbReference type="PROSITE" id="PS50850">
    <property type="entry name" value="MFS"/>
    <property type="match status" value="1"/>
</dbReference>
<accession>A0A2P8IHA4</accession>
<dbReference type="InterPro" id="IPR050189">
    <property type="entry name" value="MFS_Efflux_Transporters"/>
</dbReference>
<feature type="transmembrane region" description="Helical" evidence="6">
    <location>
        <begin position="112"/>
        <end position="133"/>
    </location>
</feature>
<dbReference type="GO" id="GO:0005886">
    <property type="term" value="C:plasma membrane"/>
    <property type="evidence" value="ECO:0007669"/>
    <property type="project" value="UniProtKB-SubCell"/>
</dbReference>
<keyword evidence="5 6" id="KW-0472">Membrane</keyword>
<comment type="caution">
    <text evidence="8">The sequence shown here is derived from an EMBL/GenBank/DDBJ whole genome shotgun (WGS) entry which is preliminary data.</text>
</comment>
<dbReference type="RefSeq" id="WP_106613279.1">
    <property type="nucleotide sequence ID" value="NZ_PYAX01000001.1"/>
</dbReference>
<feature type="transmembrane region" description="Helical" evidence="6">
    <location>
        <begin position="278"/>
        <end position="298"/>
    </location>
</feature>
<dbReference type="Gene3D" id="1.20.1250.20">
    <property type="entry name" value="MFS general substrate transporter like domains"/>
    <property type="match status" value="1"/>
</dbReference>
<evidence type="ECO:0000256" key="5">
    <source>
        <dbReference type="ARBA" id="ARBA00023136"/>
    </source>
</evidence>
<feature type="transmembrane region" description="Helical" evidence="6">
    <location>
        <begin position="175"/>
        <end position="196"/>
    </location>
</feature>
<name>A0A2P8IHA4_SACCR</name>
<dbReference type="PANTHER" id="PTHR43124">
    <property type="entry name" value="PURINE EFFLUX PUMP PBUE"/>
    <property type="match status" value="1"/>
</dbReference>
<evidence type="ECO:0000259" key="7">
    <source>
        <dbReference type="PROSITE" id="PS50850"/>
    </source>
</evidence>
<dbReference type="Pfam" id="PF07690">
    <property type="entry name" value="MFS_1"/>
    <property type="match status" value="1"/>
</dbReference>
<feature type="transmembrane region" description="Helical" evidence="6">
    <location>
        <begin position="87"/>
        <end position="106"/>
    </location>
</feature>
<evidence type="ECO:0000256" key="3">
    <source>
        <dbReference type="ARBA" id="ARBA00022692"/>
    </source>
</evidence>
<sequence length="398" mass="40061">MRITAARTDTVPRTGKLPLRPLLALATAAFTTVLTEALPAGVLRGMSAGLGVSESATGQLVTVYAIGTVAAAIPLSAVTSTWPRKRLLLAGVAGFAVANTVTAVSSHFPLTLAARFVAGVAAGVVWALLAGYARGVAPDHLRGKATALVMAGIPVALSLGVPAGTFLGNALGWRAAFWAMTALAVVLIAWTVAVVPDRPGQPRGGRVPVARTLALPGVVPVMVVTLVFVLAHTILYTYIAAYLARLGLADRVDAVLLVFGVASVAGIWVVGAHIDRRLRALMIGAAVLFAVAVTVLAADLAAAPLVYVAVALWGLGFGGVPTLLTTAAGDAGGEAADSAQALLVTLWNAAMAGGGVAGGLLLDGFGAGSLPWSALVLLVPALTVVVAARSHGFPAVRR</sequence>
<feature type="transmembrane region" description="Helical" evidence="6">
    <location>
        <begin position="304"/>
        <end position="329"/>
    </location>
</feature>
<evidence type="ECO:0000256" key="4">
    <source>
        <dbReference type="ARBA" id="ARBA00022989"/>
    </source>
</evidence>
<dbReference type="PANTHER" id="PTHR43124:SF3">
    <property type="entry name" value="CHLORAMPHENICOL EFFLUX PUMP RV0191"/>
    <property type="match status" value="1"/>
</dbReference>
<dbReference type="InterPro" id="IPR020846">
    <property type="entry name" value="MFS_dom"/>
</dbReference>
<dbReference type="OrthoDB" id="2810795at2"/>
<keyword evidence="3 6" id="KW-0812">Transmembrane</keyword>
<feature type="transmembrane region" description="Helical" evidence="6">
    <location>
        <begin position="341"/>
        <end position="362"/>
    </location>
</feature>
<feature type="transmembrane region" description="Helical" evidence="6">
    <location>
        <begin position="254"/>
        <end position="271"/>
    </location>
</feature>
<dbReference type="Proteomes" id="UP000241118">
    <property type="component" value="Unassembled WGS sequence"/>
</dbReference>
<organism evidence="8 9">
    <name type="scientific">Saccharothrix carnea</name>
    <dbReference type="NCBI Taxonomy" id="1280637"/>
    <lineage>
        <taxon>Bacteria</taxon>
        <taxon>Bacillati</taxon>
        <taxon>Actinomycetota</taxon>
        <taxon>Actinomycetes</taxon>
        <taxon>Pseudonocardiales</taxon>
        <taxon>Pseudonocardiaceae</taxon>
        <taxon>Saccharothrix</taxon>
    </lineage>
</organism>
<feature type="transmembrane region" description="Helical" evidence="6">
    <location>
        <begin position="145"/>
        <end position="163"/>
    </location>
</feature>
<keyword evidence="9" id="KW-1185">Reference proteome</keyword>
<proteinExistence type="predicted"/>
<evidence type="ECO:0000313" key="8">
    <source>
        <dbReference type="EMBL" id="PSL57845.1"/>
    </source>
</evidence>
<dbReference type="EMBL" id="PYAX01000001">
    <property type="protein sequence ID" value="PSL57845.1"/>
    <property type="molecule type" value="Genomic_DNA"/>
</dbReference>
<dbReference type="CDD" id="cd17324">
    <property type="entry name" value="MFS_NepI_like"/>
    <property type="match status" value="1"/>
</dbReference>
<comment type="subcellular location">
    <subcellularLocation>
        <location evidence="1">Cell membrane</location>
        <topology evidence="1">Multi-pass membrane protein</topology>
    </subcellularLocation>
</comment>
<feature type="transmembrane region" description="Helical" evidence="6">
    <location>
        <begin position="368"/>
        <end position="388"/>
    </location>
</feature>
<reference evidence="8 9" key="1">
    <citation type="submission" date="2018-03" db="EMBL/GenBank/DDBJ databases">
        <title>Genomic Encyclopedia of Type Strains, Phase III (KMG-III): the genomes of soil and plant-associated and newly described type strains.</title>
        <authorList>
            <person name="Whitman W."/>
        </authorList>
    </citation>
    <scope>NUCLEOTIDE SEQUENCE [LARGE SCALE GENOMIC DNA]</scope>
    <source>
        <strain evidence="8 9">CGMCC 4.7097</strain>
    </source>
</reference>
<feature type="transmembrane region" description="Helical" evidence="6">
    <location>
        <begin position="61"/>
        <end position="80"/>
    </location>
</feature>
<dbReference type="AlphaFoldDB" id="A0A2P8IHA4"/>
<evidence type="ECO:0000256" key="6">
    <source>
        <dbReference type="SAM" id="Phobius"/>
    </source>
</evidence>
<dbReference type="InterPro" id="IPR011701">
    <property type="entry name" value="MFS"/>
</dbReference>